<accession>A0ABP2BNG3</accession>
<sequence>MMQSSHISPEALEAAFARVRPLILGHGGDIEVSDISADGVVSIRLLGACKACPNMAMTYVGPIRSYLMDVEGVTDVRCEQVNVGPKALDRLARRLGARPVLEAASSAP</sequence>
<comment type="caution">
    <text evidence="3">The sequence shown here is derived from an EMBL/GenBank/DDBJ whole genome shotgun (WGS) entry which is preliminary data.</text>
</comment>
<keyword evidence="4" id="KW-1185">Reference proteome</keyword>
<protein>
    <submittedName>
        <fullName evidence="3">NifU-like domain protein</fullName>
    </submittedName>
</protein>
<evidence type="ECO:0000256" key="1">
    <source>
        <dbReference type="ARBA" id="ARBA00006420"/>
    </source>
</evidence>
<dbReference type="EMBL" id="FBWH01000037">
    <property type="protein sequence ID" value="CUX50731.1"/>
    <property type="molecule type" value="Genomic_DNA"/>
</dbReference>
<name>A0ABP2BNG3_9HYPH</name>
<dbReference type="RefSeq" id="WP_308400323.1">
    <property type="nucleotide sequence ID" value="NZ_LT009757.1"/>
</dbReference>
<dbReference type="PANTHER" id="PTHR11178:SF1">
    <property type="entry name" value="NFU1 IRON-SULFUR CLUSTER SCAFFOLD HOMOLOG, MITOCHONDRIAL"/>
    <property type="match status" value="1"/>
</dbReference>
<evidence type="ECO:0000313" key="3">
    <source>
        <dbReference type="EMBL" id="CUX50731.1"/>
    </source>
</evidence>
<dbReference type="Pfam" id="PF01106">
    <property type="entry name" value="NifU"/>
    <property type="match status" value="1"/>
</dbReference>
<feature type="domain" description="NIF system FeS cluster assembly NifU C-terminal" evidence="2">
    <location>
        <begin position="16"/>
        <end position="69"/>
    </location>
</feature>
<dbReference type="PANTHER" id="PTHR11178">
    <property type="entry name" value="IRON-SULFUR CLUSTER SCAFFOLD PROTEIN NFU-RELATED"/>
    <property type="match status" value="1"/>
</dbReference>
<evidence type="ECO:0000259" key="2">
    <source>
        <dbReference type="Pfam" id="PF01106"/>
    </source>
</evidence>
<dbReference type="Proteomes" id="UP000191812">
    <property type="component" value="Unassembled WGS sequence"/>
</dbReference>
<dbReference type="SUPFAM" id="SSF117916">
    <property type="entry name" value="Fe-S cluster assembly (FSCA) domain-like"/>
    <property type="match status" value="1"/>
</dbReference>
<evidence type="ECO:0000313" key="4">
    <source>
        <dbReference type="Proteomes" id="UP000191812"/>
    </source>
</evidence>
<reference evidence="3 4" key="1">
    <citation type="submission" date="2016-01" db="EMBL/GenBank/DDBJ databases">
        <authorList>
            <person name="Regsiter A."/>
            <person name="william w."/>
        </authorList>
    </citation>
    <scope>NUCLEOTIDE SEQUENCE [LARGE SCALE GENOMIC DNA]</scope>
    <source>
        <strain evidence="3 4">CFBP 6927</strain>
    </source>
</reference>
<dbReference type="InterPro" id="IPR034904">
    <property type="entry name" value="FSCA_dom_sf"/>
</dbReference>
<comment type="similarity">
    <text evidence="1">Belongs to the NifU family.</text>
</comment>
<dbReference type="InterPro" id="IPR001075">
    <property type="entry name" value="NIF_FeS_clus_asmbl_NifU_C"/>
</dbReference>
<dbReference type="Gene3D" id="3.30.300.130">
    <property type="entry name" value="Fe-S cluster assembly (FSCA)"/>
    <property type="match status" value="1"/>
</dbReference>
<organism evidence="3 4">
    <name type="scientific">Agrobacterium genomosp. 13 str. CFBP 6927</name>
    <dbReference type="NCBI Taxonomy" id="1183428"/>
    <lineage>
        <taxon>Bacteria</taxon>
        <taxon>Pseudomonadati</taxon>
        <taxon>Pseudomonadota</taxon>
        <taxon>Alphaproteobacteria</taxon>
        <taxon>Hyphomicrobiales</taxon>
        <taxon>Rhizobiaceae</taxon>
        <taxon>Rhizobium/Agrobacterium group</taxon>
        <taxon>Agrobacterium</taxon>
        <taxon>Agrobacterium tumefaciens complex</taxon>
    </lineage>
</organism>
<proteinExistence type="inferred from homology"/>
<gene>
    <name evidence="3" type="ORF">AGR13a_Lc110218</name>
</gene>